<dbReference type="PANTHER" id="PTHR31587">
    <property type="entry name" value="TRANSMEMBRANE PROTEIN (DUF2215)"/>
    <property type="match status" value="1"/>
</dbReference>
<protein>
    <submittedName>
        <fullName evidence="2">Uncharacterized protein</fullName>
    </submittedName>
</protein>
<dbReference type="EMBL" id="JBBNAG010000006">
    <property type="protein sequence ID" value="KAK9125558.1"/>
    <property type="molecule type" value="Genomic_DNA"/>
</dbReference>
<name>A0AAP0P0C3_9MAGN</name>
<evidence type="ECO:0000313" key="3">
    <source>
        <dbReference type="Proteomes" id="UP001419268"/>
    </source>
</evidence>
<dbReference type="Proteomes" id="UP001419268">
    <property type="component" value="Unassembled WGS sequence"/>
</dbReference>
<feature type="chain" id="PRO_5042954137" evidence="1">
    <location>
        <begin position="19"/>
        <end position="143"/>
    </location>
</feature>
<reference evidence="2 3" key="1">
    <citation type="submission" date="2024-01" db="EMBL/GenBank/DDBJ databases">
        <title>Genome assemblies of Stephania.</title>
        <authorList>
            <person name="Yang L."/>
        </authorList>
    </citation>
    <scope>NUCLEOTIDE SEQUENCE [LARGE SCALE GENOMIC DNA]</scope>
    <source>
        <strain evidence="2">JXDWG</strain>
        <tissue evidence="2">Leaf</tissue>
    </source>
</reference>
<proteinExistence type="predicted"/>
<organism evidence="2 3">
    <name type="scientific">Stephania cephalantha</name>
    <dbReference type="NCBI Taxonomy" id="152367"/>
    <lineage>
        <taxon>Eukaryota</taxon>
        <taxon>Viridiplantae</taxon>
        <taxon>Streptophyta</taxon>
        <taxon>Embryophyta</taxon>
        <taxon>Tracheophyta</taxon>
        <taxon>Spermatophyta</taxon>
        <taxon>Magnoliopsida</taxon>
        <taxon>Ranunculales</taxon>
        <taxon>Menispermaceae</taxon>
        <taxon>Menispermoideae</taxon>
        <taxon>Cissampelideae</taxon>
        <taxon>Stephania</taxon>
    </lineage>
</organism>
<accession>A0AAP0P0C3</accession>
<dbReference type="AlphaFoldDB" id="A0AAP0P0C3"/>
<feature type="signal peptide" evidence="1">
    <location>
        <begin position="1"/>
        <end position="18"/>
    </location>
</feature>
<sequence length="143" mass="15647">MGSSTSSSLLLFLSLSLSFCIFTCIHNSPIKDVGLEHPLVQVSPSPPPSRDGGTGKEIISCSRVRVVGLLRLKITSYFNSFRVTATPSSVIPERLHSKIAVCFLRNASLAPCQCAKDDWGTLQKGKWSAVMSPYEDKYLDLKL</sequence>
<keyword evidence="3" id="KW-1185">Reference proteome</keyword>
<evidence type="ECO:0000256" key="1">
    <source>
        <dbReference type="SAM" id="SignalP"/>
    </source>
</evidence>
<dbReference type="PANTHER" id="PTHR31587:SF3">
    <property type="entry name" value="EXPRESSED PROTEIN"/>
    <property type="match status" value="1"/>
</dbReference>
<evidence type="ECO:0000313" key="2">
    <source>
        <dbReference type="EMBL" id="KAK9125558.1"/>
    </source>
</evidence>
<comment type="caution">
    <text evidence="2">The sequence shown here is derived from an EMBL/GenBank/DDBJ whole genome shotgun (WGS) entry which is preliminary data.</text>
</comment>
<gene>
    <name evidence="2" type="ORF">Scep_014404</name>
</gene>
<keyword evidence="1" id="KW-0732">Signal</keyword>